<dbReference type="OrthoDB" id="9815195at2"/>
<keyword evidence="1" id="KW-0732">Signal</keyword>
<evidence type="ECO:0000256" key="1">
    <source>
        <dbReference type="SAM" id="SignalP"/>
    </source>
</evidence>
<dbReference type="AlphaFoldDB" id="A0A4T3F617"/>
<evidence type="ECO:0000313" key="3">
    <source>
        <dbReference type="Proteomes" id="UP000309389"/>
    </source>
</evidence>
<feature type="signal peptide" evidence="1">
    <location>
        <begin position="1"/>
        <end position="29"/>
    </location>
</feature>
<dbReference type="InterPro" id="IPR032676">
    <property type="entry name" value="YkuD_2"/>
</dbReference>
<feature type="chain" id="PRO_5020507939" evidence="1">
    <location>
        <begin position="30"/>
        <end position="221"/>
    </location>
</feature>
<dbReference type="PANTHER" id="PTHR38477">
    <property type="entry name" value="HYPOTHETICAL EXPORTED PROTEIN"/>
    <property type="match status" value="1"/>
</dbReference>
<keyword evidence="3" id="KW-1185">Reference proteome</keyword>
<sequence>MKTDRRKFLFGAAAGAASLAAPLRVAAQAAPDQRTRKIVDKAVSELARAAHAVSRRDVVAIADFGLHSSEPRFHIVNLEAGRMRSFLVTHGAGSDPEHDGWLNAFSNVNGSNATSRGAYVTEQLYHGKYGASMRLEGLERDNSNAYSRAIVMHPATYATQDFVNQHGRLGRSNGCFAMGDAEMTHTLNALQGGTLLFADRLGIGPGGAQVQAPRQRNLNLG</sequence>
<dbReference type="InterPro" id="IPR006311">
    <property type="entry name" value="TAT_signal"/>
</dbReference>
<gene>
    <name evidence="2" type="ORF">E5222_00930</name>
</gene>
<dbReference type="EMBL" id="SSHH01000001">
    <property type="protein sequence ID" value="TIX51082.1"/>
    <property type="molecule type" value="Genomic_DNA"/>
</dbReference>
<reference evidence="2 3" key="1">
    <citation type="submission" date="2019-04" db="EMBL/GenBank/DDBJ databases">
        <title>Altererythrobacter aquimixticola sp. nov., isolated from sediment of junction between the ocean and a freshwater spring.</title>
        <authorList>
            <person name="Yoon J.-H."/>
        </authorList>
    </citation>
    <scope>NUCLEOTIDE SEQUENCE [LARGE SCALE GENOMIC DNA]</scope>
    <source>
        <strain evidence="2 3">SSKS-13</strain>
    </source>
</reference>
<dbReference type="PANTHER" id="PTHR38477:SF1">
    <property type="entry name" value="MUREIN L,D-TRANSPEPTIDASE CATALYTIC DOMAIN FAMILY PROTEIN"/>
    <property type="match status" value="1"/>
</dbReference>
<dbReference type="RefSeq" id="WP_136691660.1">
    <property type="nucleotide sequence ID" value="NZ_SSHH01000001.1"/>
</dbReference>
<protein>
    <submittedName>
        <fullName evidence="2">Murein L,D-transpeptidase catalytic domain family protein</fullName>
    </submittedName>
</protein>
<name>A0A4T3F617_9SPHN</name>
<dbReference type="Proteomes" id="UP000309389">
    <property type="component" value="Unassembled WGS sequence"/>
</dbReference>
<evidence type="ECO:0000313" key="2">
    <source>
        <dbReference type="EMBL" id="TIX51082.1"/>
    </source>
</evidence>
<comment type="caution">
    <text evidence="2">The sequence shown here is derived from an EMBL/GenBank/DDBJ whole genome shotgun (WGS) entry which is preliminary data.</text>
</comment>
<accession>A0A4T3F617</accession>
<organism evidence="2 3">
    <name type="scientific">Alteraurantiacibacter aquimixticola</name>
    <dbReference type="NCBI Taxonomy" id="2489173"/>
    <lineage>
        <taxon>Bacteria</taxon>
        <taxon>Pseudomonadati</taxon>
        <taxon>Pseudomonadota</taxon>
        <taxon>Alphaproteobacteria</taxon>
        <taxon>Sphingomonadales</taxon>
        <taxon>Erythrobacteraceae</taxon>
        <taxon>Alteraurantiacibacter</taxon>
    </lineage>
</organism>
<proteinExistence type="predicted"/>
<dbReference type="Pfam" id="PF13645">
    <property type="entry name" value="YkuD_2"/>
    <property type="match status" value="1"/>
</dbReference>
<dbReference type="PROSITE" id="PS51318">
    <property type="entry name" value="TAT"/>
    <property type="match status" value="1"/>
</dbReference>